<keyword evidence="2" id="KW-0645">Protease</keyword>
<dbReference type="InterPro" id="IPR036852">
    <property type="entry name" value="Peptidase_S8/S53_dom_sf"/>
</dbReference>
<evidence type="ECO:0000256" key="9">
    <source>
        <dbReference type="SAM" id="Phobius"/>
    </source>
</evidence>
<dbReference type="CDD" id="cd11377">
    <property type="entry name" value="Pro-peptidase_S53"/>
    <property type="match status" value="1"/>
</dbReference>
<evidence type="ECO:0000256" key="5">
    <source>
        <dbReference type="ARBA" id="ARBA00022825"/>
    </source>
</evidence>
<protein>
    <submittedName>
        <fullName evidence="11">Ig-like domain repeat protein</fullName>
    </submittedName>
</protein>
<keyword evidence="9" id="KW-1133">Transmembrane helix</keyword>
<dbReference type="Pfam" id="PF16640">
    <property type="entry name" value="Big_3_5"/>
    <property type="match status" value="2"/>
</dbReference>
<dbReference type="CDD" id="cd04056">
    <property type="entry name" value="Peptidases_S53"/>
    <property type="match status" value="1"/>
</dbReference>
<feature type="transmembrane region" description="Helical" evidence="9">
    <location>
        <begin position="1097"/>
        <end position="1118"/>
    </location>
</feature>
<evidence type="ECO:0000256" key="1">
    <source>
        <dbReference type="ARBA" id="ARBA00001913"/>
    </source>
</evidence>
<evidence type="ECO:0000256" key="6">
    <source>
        <dbReference type="ARBA" id="ARBA00022837"/>
    </source>
</evidence>
<dbReference type="PROSITE" id="PS51695">
    <property type="entry name" value="SEDOLISIN"/>
    <property type="match status" value="1"/>
</dbReference>
<keyword evidence="6" id="KW-0106">Calcium</keyword>
<keyword evidence="3" id="KW-0479">Metal-binding</keyword>
<keyword evidence="9" id="KW-0472">Membrane</keyword>
<keyword evidence="12" id="KW-1185">Reference proteome</keyword>
<dbReference type="InterPro" id="IPR032109">
    <property type="entry name" value="Big_3_5"/>
</dbReference>
<dbReference type="SUPFAM" id="SSF52743">
    <property type="entry name" value="Subtilisin-like"/>
    <property type="match status" value="1"/>
</dbReference>
<dbReference type="SUPFAM" id="SSF54897">
    <property type="entry name" value="Protease propeptides/inhibitors"/>
    <property type="match status" value="1"/>
</dbReference>
<dbReference type="AlphaFoldDB" id="A0A9J7BRK1"/>
<dbReference type="Gene3D" id="2.60.40.10">
    <property type="entry name" value="Immunoglobulins"/>
    <property type="match status" value="3"/>
</dbReference>
<dbReference type="InterPro" id="IPR050819">
    <property type="entry name" value="Tripeptidyl-peptidase_I"/>
</dbReference>
<evidence type="ECO:0000313" key="12">
    <source>
        <dbReference type="Proteomes" id="UP001059380"/>
    </source>
</evidence>
<accession>A0A9J7BRK1</accession>
<feature type="transmembrane region" description="Helical" evidence="9">
    <location>
        <begin position="1070"/>
        <end position="1090"/>
    </location>
</feature>
<evidence type="ECO:0000256" key="7">
    <source>
        <dbReference type="ARBA" id="ARBA00023145"/>
    </source>
</evidence>
<evidence type="ECO:0000256" key="8">
    <source>
        <dbReference type="SAM" id="MobiDB-lite"/>
    </source>
</evidence>
<dbReference type="GO" id="GO:0006508">
    <property type="term" value="P:proteolysis"/>
    <property type="evidence" value="ECO:0007669"/>
    <property type="project" value="UniProtKB-KW"/>
</dbReference>
<gene>
    <name evidence="11" type="ORF">MOP44_23655</name>
</gene>
<dbReference type="GO" id="GO:0046872">
    <property type="term" value="F:metal ion binding"/>
    <property type="evidence" value="ECO:0007669"/>
    <property type="project" value="UniProtKB-KW"/>
</dbReference>
<keyword evidence="4" id="KW-0378">Hydrolase</keyword>
<evidence type="ECO:0000313" key="11">
    <source>
        <dbReference type="EMBL" id="UWZ83550.1"/>
    </source>
</evidence>
<dbReference type="SMART" id="SM00944">
    <property type="entry name" value="Pro-kuma_activ"/>
    <property type="match status" value="1"/>
</dbReference>
<comment type="cofactor">
    <cofactor evidence="1">
        <name>Ca(2+)</name>
        <dbReference type="ChEBI" id="CHEBI:29108"/>
    </cofactor>
</comment>
<evidence type="ECO:0000256" key="4">
    <source>
        <dbReference type="ARBA" id="ARBA00022801"/>
    </source>
</evidence>
<dbReference type="PANTHER" id="PTHR14218:SF15">
    <property type="entry name" value="TRIPEPTIDYL-PEPTIDASE 1"/>
    <property type="match status" value="1"/>
</dbReference>
<sequence>MENARVTLRGNIHPMARAQFDVGPAPAGARADRLMLILKRSPQQEAALNTYLDDVQDPASDQFHKFLTPDEFGSSFGISDADAAQVKQWLGSRGFTVAGMNKGRTAIEFSGTIEQVEQAFRTSIHRFSIAGVEHLANVGDPQIPAALVPVIGGITSLNDFKPQPNIVTGPKAKWDANLRRFTPDLTISGSGTHYLLLGPGDAATIYNTPNSLNTRLASGQGPYDGTGVTIGVAGTTALTFVGDTFYRQMFGLESFNIQGAVSVIDGNPANLDPYADETEAAADLEIAGALAPGANVIYYAAGDTAFQPGLFLAIYRAIDDNQVSILNVSYGACEAALGASGNLQVLNAWKQAAAQGITVTVSSGDSGSAGCDNQNLVTAATQGFGVNGLASTPYNIAVGGTDFDALGSSFTTYVGPNSTNFTSALSYIPEEPWNDSTQTNGALSSNKPLLSSGQTNIWAGGGGASSAANSSGGYPKPDWQKGFSPSNTDSVRDLPDVSLFAGASHYNAMWALCIQSDCSAGSSSTVHGVGGTSTSAPALAGILALVTQKLGAGARLGQANWVLYKLAQTTPSIFHSITNGNNSVYCKTGSPNCGSNNFLMGYNAQAKYNMATGLGSIDATQLVNHWNDASRGATTTTLSLDKSTFTHGSPVTITAGVNPTSATGAVAITNDYASQPNATASSPTSTILALSAGSAPGSYSQFPGGTYNVYASYGGDASHSGSISQPVKVTVAPEDSVLNLSVDSVNSTYQLVNAAGKTLPLGTFITVNAQPVGVSQAASAHPVTNATGTVIFSDEAVGEAYPFAAQAALDSTGNSEANTNYLQAGPHSITASYSGDLSYNASTASTVNFTIAPVGTTISLAALPYPPNPQQTQLRAQISAPIGSMANFSPGGTVTFTDTTRNVVLGTTNYFQLESCTGATTYCFVAYIQTDPMQLAAGDNSIIASFSGDRNFNASGNSSPVTVNCPASCWNAAGQWLGLSFYPSTPTGPLSAGVSSTTPVDVSGYGGFTGDVNFTCTVAGKSSSDQHIPTCSFNPAKVTIVNSAQAVESILTLSTTAPTKNAIAKPNCAAASWGPVTIAFGSLLLCFVPARKFRRRYLVVAALLFLSLGSMAACGGGGSSGGSGGGGGGTTIPGTTPDIYTVTIRAVDAATGTVTAQNYFNFTVQ</sequence>
<dbReference type="PANTHER" id="PTHR14218">
    <property type="entry name" value="PROTEASE S8 TRIPEPTIDYL PEPTIDASE I CLN2"/>
    <property type="match status" value="1"/>
</dbReference>
<feature type="domain" description="Peptidase S53" evidence="10">
    <location>
        <begin position="206"/>
        <end position="629"/>
    </location>
</feature>
<evidence type="ECO:0000256" key="3">
    <source>
        <dbReference type="ARBA" id="ARBA00022723"/>
    </source>
</evidence>
<proteinExistence type="predicted"/>
<reference evidence="11" key="1">
    <citation type="submission" date="2021-04" db="EMBL/GenBank/DDBJ databases">
        <title>Phylogenetic analysis of Acidobacteriaceae.</title>
        <authorList>
            <person name="Qiu L."/>
            <person name="Zhang Q."/>
        </authorList>
    </citation>
    <scope>NUCLEOTIDE SEQUENCE</scope>
    <source>
        <strain evidence="11">DSM 25168</strain>
    </source>
</reference>
<dbReference type="Proteomes" id="UP001059380">
    <property type="component" value="Chromosome"/>
</dbReference>
<dbReference type="InterPro" id="IPR015366">
    <property type="entry name" value="S53_propep"/>
</dbReference>
<organism evidence="11 12">
    <name type="scientific">Occallatibacter riparius</name>
    <dbReference type="NCBI Taxonomy" id="1002689"/>
    <lineage>
        <taxon>Bacteria</taxon>
        <taxon>Pseudomonadati</taxon>
        <taxon>Acidobacteriota</taxon>
        <taxon>Terriglobia</taxon>
        <taxon>Terriglobales</taxon>
        <taxon>Acidobacteriaceae</taxon>
        <taxon>Occallatibacter</taxon>
    </lineage>
</organism>
<dbReference type="RefSeq" id="WP_260792885.1">
    <property type="nucleotide sequence ID" value="NZ_CP093313.1"/>
</dbReference>
<evidence type="ECO:0000256" key="2">
    <source>
        <dbReference type="ARBA" id="ARBA00022670"/>
    </source>
</evidence>
<evidence type="ECO:0000259" key="10">
    <source>
        <dbReference type="PROSITE" id="PS51695"/>
    </source>
</evidence>
<dbReference type="KEGG" id="orp:MOP44_23655"/>
<dbReference type="InterPro" id="IPR013783">
    <property type="entry name" value="Ig-like_fold"/>
</dbReference>
<dbReference type="InterPro" id="IPR030400">
    <property type="entry name" value="Sedolisin_dom"/>
</dbReference>
<dbReference type="Gene3D" id="3.40.50.200">
    <property type="entry name" value="Peptidase S8/S53 domain"/>
    <property type="match status" value="1"/>
</dbReference>
<dbReference type="EMBL" id="CP093313">
    <property type="protein sequence ID" value="UWZ83550.1"/>
    <property type="molecule type" value="Genomic_DNA"/>
</dbReference>
<keyword evidence="5" id="KW-0720">Serine protease</keyword>
<dbReference type="Pfam" id="PF09286">
    <property type="entry name" value="Pro-kuma_activ"/>
    <property type="match status" value="1"/>
</dbReference>
<dbReference type="GO" id="GO:0004252">
    <property type="term" value="F:serine-type endopeptidase activity"/>
    <property type="evidence" value="ECO:0007669"/>
    <property type="project" value="InterPro"/>
</dbReference>
<feature type="region of interest" description="Disordered" evidence="8">
    <location>
        <begin position="461"/>
        <end position="487"/>
    </location>
</feature>
<name>A0A9J7BRK1_9BACT</name>
<keyword evidence="9" id="KW-0812">Transmembrane</keyword>
<keyword evidence="7" id="KW-0865">Zymogen</keyword>
<dbReference type="GO" id="GO:0008240">
    <property type="term" value="F:tripeptidyl-peptidase activity"/>
    <property type="evidence" value="ECO:0007669"/>
    <property type="project" value="TreeGrafter"/>
</dbReference>